<feature type="region of interest" description="Disordered" evidence="2">
    <location>
        <begin position="178"/>
        <end position="198"/>
    </location>
</feature>
<name>A0A7S3QI41_9STRA</name>
<protein>
    <submittedName>
        <fullName evidence="3">Uncharacterized protein</fullName>
    </submittedName>
</protein>
<feature type="compositionally biased region" description="Acidic residues" evidence="2">
    <location>
        <begin position="187"/>
        <end position="198"/>
    </location>
</feature>
<reference evidence="3" key="1">
    <citation type="submission" date="2021-01" db="EMBL/GenBank/DDBJ databases">
        <authorList>
            <person name="Corre E."/>
            <person name="Pelletier E."/>
            <person name="Niang G."/>
            <person name="Scheremetjew M."/>
            <person name="Finn R."/>
            <person name="Kale V."/>
            <person name="Holt S."/>
            <person name="Cochrane G."/>
            <person name="Meng A."/>
            <person name="Brown T."/>
            <person name="Cohen L."/>
        </authorList>
    </citation>
    <scope>NUCLEOTIDE SEQUENCE</scope>
    <source>
        <strain evidence="3">MM31A-1</strain>
    </source>
</reference>
<feature type="coiled-coil region" evidence="1">
    <location>
        <begin position="370"/>
        <end position="397"/>
    </location>
</feature>
<organism evidence="3">
    <name type="scientific">Chaetoceros debilis</name>
    <dbReference type="NCBI Taxonomy" id="122233"/>
    <lineage>
        <taxon>Eukaryota</taxon>
        <taxon>Sar</taxon>
        <taxon>Stramenopiles</taxon>
        <taxon>Ochrophyta</taxon>
        <taxon>Bacillariophyta</taxon>
        <taxon>Coscinodiscophyceae</taxon>
        <taxon>Chaetocerotophycidae</taxon>
        <taxon>Chaetocerotales</taxon>
        <taxon>Chaetocerotaceae</taxon>
        <taxon>Chaetoceros</taxon>
    </lineage>
</organism>
<dbReference type="EMBL" id="HBIO01029032">
    <property type="protein sequence ID" value="CAE0477408.1"/>
    <property type="molecule type" value="Transcribed_RNA"/>
</dbReference>
<keyword evidence="1" id="KW-0175">Coiled coil</keyword>
<accession>A0A7S3QI41</accession>
<dbReference type="AlphaFoldDB" id="A0A7S3QI41"/>
<evidence type="ECO:0000313" key="3">
    <source>
        <dbReference type="EMBL" id="CAE0477408.1"/>
    </source>
</evidence>
<gene>
    <name evidence="3" type="ORF">CDEB00056_LOCUS22261</name>
</gene>
<proteinExistence type="predicted"/>
<evidence type="ECO:0000256" key="1">
    <source>
        <dbReference type="SAM" id="Coils"/>
    </source>
</evidence>
<sequence length="435" mass="50505">MAHDQSKFDTNPFGLKEQAEKWLITEQLQGNGNYQPYHSDSDEIGTDDQITEKFLHDVFVPHFKRGCVEHHHRSESKFHVDNPDDPLAVLVGVGFDEDLIEMSDEYECRPKARYLFFPKLGEEGQSALFITYISSDQHGSVKSNLSGQLYKWVDKHQELDKRLSKIVGGLQPDIRVKPKRRYTDQSLGDDADADPENDDCPFSRLIVELEWQIRDPAKLRQRGYTYFHKRQDEQDLKHVRMFLGCSLFGESVDVSEDEVAPNDLKYEAALVLWKRHDDNDEIQVDKAISFGTIELTEKHKKQYADEGSKMLPRVNTWERLGNKDETREMIIPKEGFLYKVFENSGPPFGNDTSNDDDPKYFTDDRIGNFIVDINKLAEAFEEELETYVKKNTVLQREVPRRCYQKVYNNQRVAGSSGIMKGMEWNTRRLNNTTQS</sequence>
<evidence type="ECO:0000256" key="2">
    <source>
        <dbReference type="SAM" id="MobiDB-lite"/>
    </source>
</evidence>